<organism evidence="1 2">
    <name type="scientific">Daedalea quercina L-15889</name>
    <dbReference type="NCBI Taxonomy" id="1314783"/>
    <lineage>
        <taxon>Eukaryota</taxon>
        <taxon>Fungi</taxon>
        <taxon>Dikarya</taxon>
        <taxon>Basidiomycota</taxon>
        <taxon>Agaricomycotina</taxon>
        <taxon>Agaricomycetes</taxon>
        <taxon>Polyporales</taxon>
        <taxon>Fomitopsis</taxon>
    </lineage>
</organism>
<reference evidence="1 2" key="1">
    <citation type="journal article" date="2016" name="Mol. Biol. Evol.">
        <title>Comparative Genomics of Early-Diverging Mushroom-Forming Fungi Provides Insights into the Origins of Lignocellulose Decay Capabilities.</title>
        <authorList>
            <person name="Nagy L.G."/>
            <person name="Riley R."/>
            <person name="Tritt A."/>
            <person name="Adam C."/>
            <person name="Daum C."/>
            <person name="Floudas D."/>
            <person name="Sun H."/>
            <person name="Yadav J.S."/>
            <person name="Pangilinan J."/>
            <person name="Larsson K.H."/>
            <person name="Matsuura K."/>
            <person name="Barry K."/>
            <person name="Labutti K."/>
            <person name="Kuo R."/>
            <person name="Ohm R.A."/>
            <person name="Bhattacharya S.S."/>
            <person name="Shirouzu T."/>
            <person name="Yoshinaga Y."/>
            <person name="Martin F.M."/>
            <person name="Grigoriev I.V."/>
            <person name="Hibbett D.S."/>
        </authorList>
    </citation>
    <scope>NUCLEOTIDE SEQUENCE [LARGE SCALE GENOMIC DNA]</scope>
    <source>
        <strain evidence="1 2">L-15889</strain>
    </source>
</reference>
<evidence type="ECO:0000313" key="2">
    <source>
        <dbReference type="Proteomes" id="UP000076727"/>
    </source>
</evidence>
<gene>
    <name evidence="1" type="ORF">DAEQUDRAFT_324532</name>
</gene>
<protein>
    <submittedName>
        <fullName evidence="1">Uncharacterized protein</fullName>
    </submittedName>
</protein>
<dbReference type="Proteomes" id="UP000076727">
    <property type="component" value="Unassembled WGS sequence"/>
</dbReference>
<dbReference type="EMBL" id="KV429065">
    <property type="protein sequence ID" value="KZT68616.1"/>
    <property type="molecule type" value="Genomic_DNA"/>
</dbReference>
<name>A0A165PTV6_9APHY</name>
<evidence type="ECO:0000313" key="1">
    <source>
        <dbReference type="EMBL" id="KZT68616.1"/>
    </source>
</evidence>
<keyword evidence="2" id="KW-1185">Reference proteome</keyword>
<proteinExistence type="predicted"/>
<dbReference type="AlphaFoldDB" id="A0A165PTV6"/>
<sequence length="163" mass="17999">MYCGEWMSGRLRDLNCTAISRLYRAVCLTTPPNSSLTFAFAVLNDESRAGRQRTSSFPPLPPLHRKRIRASHGRLCLPFLTRAYRGGVYCIDAYDAGRSPSGLPAPIGVVLQRKPAIPDMRCCMNPSASASVAAALNRYTSKFWPLAITHPLLHLCSYDLLVS</sequence>
<accession>A0A165PTV6</accession>